<accession>A0AAD2BV37</accession>
<evidence type="ECO:0000313" key="2">
    <source>
        <dbReference type="Proteomes" id="UP001189756"/>
    </source>
</evidence>
<dbReference type="EMBL" id="CATZAZ010000011">
    <property type="protein sequence ID" value="CAJ0804278.1"/>
    <property type="molecule type" value="Genomic_DNA"/>
</dbReference>
<gene>
    <name evidence="1" type="ORF">R77560_04047</name>
</gene>
<dbReference type="Proteomes" id="UP001189756">
    <property type="component" value="Unassembled WGS sequence"/>
</dbReference>
<dbReference type="GeneID" id="34794414"/>
<name>A0AAD2BV37_9RALS</name>
<comment type="caution">
    <text evidence="1">The sequence shown here is derived from an EMBL/GenBank/DDBJ whole genome shotgun (WGS) entry which is preliminary data.</text>
</comment>
<dbReference type="AlphaFoldDB" id="A0AAD2BV37"/>
<sequence length="189" mass="20631">MSTYTVTERCGCRIVTGELPLSAIGVLTHGMSRKAVMDANLARMLGATFVVGEPADIDRLKEDPSVVAGARDRVSATHHHLSDAARAWLATGERGISSDAMFARLSGSVPRTTATPSDTADLRRCRLLLEQVPEFRAKFPMMADLSPTWAVLVQRWDELCTLMDTETPEWRKGGGIAVKTYHLMKAIGC</sequence>
<organism evidence="1 2">
    <name type="scientific">Ralstonia thomasii</name>
    <dbReference type="NCBI Taxonomy" id="3058596"/>
    <lineage>
        <taxon>Bacteria</taxon>
        <taxon>Pseudomonadati</taxon>
        <taxon>Pseudomonadota</taxon>
        <taxon>Betaproteobacteria</taxon>
        <taxon>Burkholderiales</taxon>
        <taxon>Burkholderiaceae</taxon>
        <taxon>Ralstonia</taxon>
    </lineage>
</organism>
<evidence type="ECO:0000313" key="1">
    <source>
        <dbReference type="EMBL" id="CAJ0804278.1"/>
    </source>
</evidence>
<dbReference type="RefSeq" id="WP_024542376.1">
    <property type="nucleotide sequence ID" value="NZ_CATZAZ010000011.1"/>
</dbReference>
<protein>
    <submittedName>
        <fullName evidence="1">Uncharacterized protein</fullName>
    </submittedName>
</protein>
<reference evidence="1" key="1">
    <citation type="submission" date="2023-07" db="EMBL/GenBank/DDBJ databases">
        <authorList>
            <person name="Peeters C."/>
        </authorList>
    </citation>
    <scope>NUCLEOTIDE SEQUENCE</scope>
    <source>
        <strain evidence="1">R-77560</strain>
    </source>
</reference>
<proteinExistence type="predicted"/>